<dbReference type="Pfam" id="PF02659">
    <property type="entry name" value="Mntp"/>
    <property type="match status" value="2"/>
</dbReference>
<evidence type="ECO:0000313" key="6">
    <source>
        <dbReference type="EMBL" id="MBP1930136.1"/>
    </source>
</evidence>
<dbReference type="InterPro" id="IPR014205">
    <property type="entry name" value="Spore_YtaF"/>
</dbReference>
<evidence type="ECO:0000256" key="1">
    <source>
        <dbReference type="ARBA" id="ARBA00022475"/>
    </source>
</evidence>
<dbReference type="RefSeq" id="WP_209807905.1">
    <property type="nucleotide sequence ID" value="NZ_JAGGKT010000001.1"/>
</dbReference>
<evidence type="ECO:0000256" key="4">
    <source>
        <dbReference type="ARBA" id="ARBA00023136"/>
    </source>
</evidence>
<dbReference type="PANTHER" id="PTHR35529">
    <property type="entry name" value="MANGANESE EFFLUX PUMP MNTP-RELATED"/>
    <property type="match status" value="1"/>
</dbReference>
<feature type="transmembrane region" description="Helical" evidence="5">
    <location>
        <begin position="34"/>
        <end position="58"/>
    </location>
</feature>
<gene>
    <name evidence="6" type="ORF">J2Z37_000123</name>
</gene>
<evidence type="ECO:0000313" key="7">
    <source>
        <dbReference type="Proteomes" id="UP001519343"/>
    </source>
</evidence>
<name>A0ABS4GIQ7_9BACL</name>
<keyword evidence="2 5" id="KW-0812">Transmembrane</keyword>
<organism evidence="6 7">
    <name type="scientific">Ammoniphilus resinae</name>
    <dbReference type="NCBI Taxonomy" id="861532"/>
    <lineage>
        <taxon>Bacteria</taxon>
        <taxon>Bacillati</taxon>
        <taxon>Bacillota</taxon>
        <taxon>Bacilli</taxon>
        <taxon>Bacillales</taxon>
        <taxon>Paenibacillaceae</taxon>
        <taxon>Aneurinibacillus group</taxon>
        <taxon>Ammoniphilus</taxon>
    </lineage>
</organism>
<feature type="transmembrane region" description="Helical" evidence="5">
    <location>
        <begin position="168"/>
        <end position="186"/>
    </location>
</feature>
<evidence type="ECO:0000256" key="5">
    <source>
        <dbReference type="SAM" id="Phobius"/>
    </source>
</evidence>
<feature type="transmembrane region" description="Helical" evidence="5">
    <location>
        <begin position="70"/>
        <end position="87"/>
    </location>
</feature>
<evidence type="ECO:0000256" key="3">
    <source>
        <dbReference type="ARBA" id="ARBA00022989"/>
    </source>
</evidence>
<proteinExistence type="predicted"/>
<keyword evidence="1" id="KW-1003">Cell membrane</keyword>
<sequence length="219" mass="23686">MFAYLSLFALAFAVSLDGFGVGLSYGLRKIRIPAFSVLIITFCSSLMILLSMGLGEWLASFTNVDTQRNIGGWILIIVGCWTLVQFFRSKETTTASEHPPNHDTPTQVLKINIKTFGLVIQILRMPSAADVDRSGTITGFEAVLLGTALSLDAFGAGFGASLLGFSPWLTAASVSIFNFLLISFGMKVGFTLAKVKKLQLLSFIPGIILVMIGFFKLIS</sequence>
<comment type="caution">
    <text evidence="6">The sequence shown here is derived from an EMBL/GenBank/DDBJ whole genome shotgun (WGS) entry which is preliminary data.</text>
</comment>
<dbReference type="PANTHER" id="PTHR35529:SF2">
    <property type="entry name" value="SPORULATION PROTEIN YTAF-RELATED"/>
    <property type="match status" value="1"/>
</dbReference>
<keyword evidence="7" id="KW-1185">Reference proteome</keyword>
<protein>
    <submittedName>
        <fullName evidence="6">Sporulation protein YtaF</fullName>
    </submittedName>
</protein>
<keyword evidence="3 5" id="KW-1133">Transmembrane helix</keyword>
<dbReference type="NCBIfam" id="TIGR02840">
    <property type="entry name" value="spore_YtaF"/>
    <property type="match status" value="1"/>
</dbReference>
<keyword evidence="4 5" id="KW-0472">Membrane</keyword>
<accession>A0ABS4GIQ7</accession>
<evidence type="ECO:0000256" key="2">
    <source>
        <dbReference type="ARBA" id="ARBA00022692"/>
    </source>
</evidence>
<dbReference type="InterPro" id="IPR003810">
    <property type="entry name" value="Mntp/YtaF"/>
</dbReference>
<feature type="transmembrane region" description="Helical" evidence="5">
    <location>
        <begin position="198"/>
        <end position="218"/>
    </location>
</feature>
<dbReference type="EMBL" id="JAGGKT010000001">
    <property type="protein sequence ID" value="MBP1930136.1"/>
    <property type="molecule type" value="Genomic_DNA"/>
</dbReference>
<feature type="transmembrane region" description="Helical" evidence="5">
    <location>
        <begin position="142"/>
        <end position="162"/>
    </location>
</feature>
<dbReference type="Proteomes" id="UP001519343">
    <property type="component" value="Unassembled WGS sequence"/>
</dbReference>
<reference evidence="6 7" key="1">
    <citation type="submission" date="2021-03" db="EMBL/GenBank/DDBJ databases">
        <title>Genomic Encyclopedia of Type Strains, Phase IV (KMG-IV): sequencing the most valuable type-strain genomes for metagenomic binning, comparative biology and taxonomic classification.</title>
        <authorList>
            <person name="Goeker M."/>
        </authorList>
    </citation>
    <scope>NUCLEOTIDE SEQUENCE [LARGE SCALE GENOMIC DNA]</scope>
    <source>
        <strain evidence="6 7">DSM 24738</strain>
    </source>
</reference>
<feature type="transmembrane region" description="Helical" evidence="5">
    <location>
        <begin position="6"/>
        <end position="27"/>
    </location>
</feature>